<dbReference type="PRINTS" id="PR00862">
    <property type="entry name" value="PROLIGOPTASE"/>
</dbReference>
<protein>
    <submittedName>
        <fullName evidence="8">Oligopeptidase B</fullName>
    </submittedName>
</protein>
<dbReference type="GO" id="GO:0006508">
    <property type="term" value="P:proteolysis"/>
    <property type="evidence" value="ECO:0007669"/>
    <property type="project" value="UniProtKB-KW"/>
</dbReference>
<name>A0A542ZQT4_9ACTN</name>
<keyword evidence="3" id="KW-0378">Hydrolase</keyword>
<reference evidence="8 9" key="1">
    <citation type="submission" date="2019-06" db="EMBL/GenBank/DDBJ databases">
        <title>Sequencing the genomes of 1000 actinobacteria strains.</title>
        <authorList>
            <person name="Klenk H.-P."/>
        </authorList>
    </citation>
    <scope>NUCLEOTIDE SEQUENCE [LARGE SCALE GENOMIC DNA]</scope>
    <source>
        <strain evidence="8 9">DSM 8251</strain>
    </source>
</reference>
<dbReference type="SUPFAM" id="SSF53474">
    <property type="entry name" value="alpha/beta-Hydrolases"/>
    <property type="match status" value="1"/>
</dbReference>
<dbReference type="SUPFAM" id="SSF50993">
    <property type="entry name" value="Peptidase/esterase 'gauge' domain"/>
    <property type="match status" value="1"/>
</dbReference>
<evidence type="ECO:0000313" key="8">
    <source>
        <dbReference type="EMBL" id="TQL62646.1"/>
    </source>
</evidence>
<evidence type="ECO:0000256" key="4">
    <source>
        <dbReference type="ARBA" id="ARBA00022825"/>
    </source>
</evidence>
<dbReference type="PANTHER" id="PTHR11757:SF19">
    <property type="entry name" value="PROLYL ENDOPEPTIDASE-LIKE"/>
    <property type="match status" value="1"/>
</dbReference>
<keyword evidence="9" id="KW-1185">Reference proteome</keyword>
<evidence type="ECO:0000256" key="1">
    <source>
        <dbReference type="ARBA" id="ARBA00005228"/>
    </source>
</evidence>
<dbReference type="InterPro" id="IPR051543">
    <property type="entry name" value="Serine_Peptidase_S9A"/>
</dbReference>
<keyword evidence="2" id="KW-0645">Protease</keyword>
<evidence type="ECO:0000256" key="3">
    <source>
        <dbReference type="ARBA" id="ARBA00022801"/>
    </source>
</evidence>
<accession>A0A542ZQT4</accession>
<evidence type="ECO:0000259" key="6">
    <source>
        <dbReference type="Pfam" id="PF00326"/>
    </source>
</evidence>
<proteinExistence type="inferred from homology"/>
<dbReference type="Gene3D" id="3.40.50.1820">
    <property type="entry name" value="alpha/beta hydrolase"/>
    <property type="match status" value="1"/>
</dbReference>
<gene>
    <name evidence="8" type="ORF">FB460_0430</name>
</gene>
<dbReference type="Pfam" id="PF02897">
    <property type="entry name" value="Peptidase_S9_N"/>
    <property type="match status" value="1"/>
</dbReference>
<dbReference type="EMBL" id="VFOR01000001">
    <property type="protein sequence ID" value="TQL62646.1"/>
    <property type="molecule type" value="Genomic_DNA"/>
</dbReference>
<sequence length="711" mass="79224">MPNRITPPIAPEHPIAREHHGHHVTDPYEWMRDTEASEFIEYLEAENAWTDHVTAPLGDLAEELYQDVYARTQQTDRSVPTLRTHQTATGPQRFWYYGRTVEGSQYGISCRVPASDTTMPDLFEEIEGEQVLLDANLEAEGTEFFSLGTLSVSPDGRLLAYGVDTLGNERYTLRFRDLTTGEELGDVIDDTAGPVAWSGNDTIYYLRADEAWRPHKAFRHVLGADEDTLVFTEPDEKFWMSIGNSTDERWVMLGLGSKLTTEMHMLDTQNPDAGFCCIRPREQGLTYEVEVAGDRLLILHDQDDPDFSLAQAPLPGKGDTTSWTEVIAPQKSVRLVDVDAHTDHVIVELRRDGRTEINLMTRDADGALLPGQDIEFDEPVRTVSALGAPDYDSPTFRIAYTSMVTPPMIMEVDVATGERTVLKQKPVLDHPSKGSYNPDDYVQERLWATAEDGTRVPISVVRRRDVPLDGTAPALLYGYGSYEICNDPGFSIMRLSLLERGHVFAIAHVRGGGEMGRAWYDEGKQLCKRNTFTDFIACARHLIAEGYTSPDRLAAEGGSAGGLLMGAVVNLSPETFAAVHAAVPFVDTLTTILKPELPLTVTEWEEWGDPLHDAEVYEYMASYTPYENIEAVQHPAILATTSFNDTRVSVVEPAKWVARLRATSQNAPEDVLLKCEMVAGHGGVSGRYRAWREAAFELAWIIDRTGGTHRE</sequence>
<dbReference type="InterPro" id="IPR002470">
    <property type="entry name" value="Peptidase_S9A"/>
</dbReference>
<dbReference type="Proteomes" id="UP000316196">
    <property type="component" value="Unassembled WGS sequence"/>
</dbReference>
<evidence type="ECO:0000259" key="7">
    <source>
        <dbReference type="Pfam" id="PF02897"/>
    </source>
</evidence>
<dbReference type="GO" id="GO:0004252">
    <property type="term" value="F:serine-type endopeptidase activity"/>
    <property type="evidence" value="ECO:0007669"/>
    <property type="project" value="InterPro"/>
</dbReference>
<comment type="caution">
    <text evidence="8">The sequence shown here is derived from an EMBL/GenBank/DDBJ whole genome shotgun (WGS) entry which is preliminary data.</text>
</comment>
<dbReference type="Pfam" id="PF00326">
    <property type="entry name" value="Peptidase_S9"/>
    <property type="match status" value="1"/>
</dbReference>
<dbReference type="InterPro" id="IPR029058">
    <property type="entry name" value="AB_hydrolase_fold"/>
</dbReference>
<feature type="region of interest" description="Disordered" evidence="5">
    <location>
        <begin position="1"/>
        <end position="21"/>
    </location>
</feature>
<dbReference type="RefSeq" id="WP_142092463.1">
    <property type="nucleotide sequence ID" value="NZ_BAAAMD010000001.1"/>
</dbReference>
<comment type="similarity">
    <text evidence="1">Belongs to the peptidase S9A family.</text>
</comment>
<feature type="domain" description="Peptidase S9 prolyl oligopeptidase catalytic" evidence="6">
    <location>
        <begin position="490"/>
        <end position="705"/>
    </location>
</feature>
<organism evidence="8 9">
    <name type="scientific">Propioniferax innocua</name>
    <dbReference type="NCBI Taxonomy" id="1753"/>
    <lineage>
        <taxon>Bacteria</taxon>
        <taxon>Bacillati</taxon>
        <taxon>Actinomycetota</taxon>
        <taxon>Actinomycetes</taxon>
        <taxon>Propionibacteriales</taxon>
        <taxon>Propionibacteriaceae</taxon>
        <taxon>Propioniferax</taxon>
    </lineage>
</organism>
<feature type="domain" description="Peptidase S9A N-terminal" evidence="7">
    <location>
        <begin position="11"/>
        <end position="424"/>
    </location>
</feature>
<dbReference type="PANTHER" id="PTHR11757">
    <property type="entry name" value="PROTEASE FAMILY S9A OLIGOPEPTIDASE"/>
    <property type="match status" value="1"/>
</dbReference>
<dbReference type="Gene3D" id="2.130.10.120">
    <property type="entry name" value="Prolyl oligopeptidase, N-terminal domain"/>
    <property type="match status" value="1"/>
</dbReference>
<evidence type="ECO:0000313" key="9">
    <source>
        <dbReference type="Proteomes" id="UP000316196"/>
    </source>
</evidence>
<evidence type="ECO:0000256" key="2">
    <source>
        <dbReference type="ARBA" id="ARBA00022670"/>
    </source>
</evidence>
<evidence type="ECO:0000256" key="5">
    <source>
        <dbReference type="SAM" id="MobiDB-lite"/>
    </source>
</evidence>
<keyword evidence="4" id="KW-0720">Serine protease</keyword>
<dbReference type="InterPro" id="IPR001375">
    <property type="entry name" value="Peptidase_S9_cat"/>
</dbReference>
<dbReference type="AlphaFoldDB" id="A0A542ZQT4"/>
<dbReference type="OrthoDB" id="9801421at2"/>
<dbReference type="InterPro" id="IPR023302">
    <property type="entry name" value="Pept_S9A_N"/>
</dbReference>